<organism evidence="2 3">
    <name type="scientific">Dyella lipolytica</name>
    <dbReference type="NCBI Taxonomy" id="1867835"/>
    <lineage>
        <taxon>Bacteria</taxon>
        <taxon>Pseudomonadati</taxon>
        <taxon>Pseudomonadota</taxon>
        <taxon>Gammaproteobacteria</taxon>
        <taxon>Lysobacterales</taxon>
        <taxon>Rhodanobacteraceae</taxon>
        <taxon>Dyella</taxon>
    </lineage>
</organism>
<sequence length="228" mass="25681">MNTDPVCSVSRHLGHTFWPWDIARWWLSLTSSDQGAWVAGVGAFLAALAAVLVSDTERRRRNRQRNELARIAASYMYTDIQKIVIHAVHMRRWLDELADIPNGQPYVDPMQRIAVAVKTIKPIFDRMALERIAMLPPKVGVELAQSVGGFPFLCDAIDSTIYELGILTRPLDERRVDLRDHALILSNPLNGIVCFLEWFGSEFPDDRESGPDEAIKLIKAGSANRTTQ</sequence>
<evidence type="ECO:0000313" key="2">
    <source>
        <dbReference type="EMBL" id="MFK2873022.1"/>
    </source>
</evidence>
<comment type="caution">
    <text evidence="2">The sequence shown here is derived from an EMBL/GenBank/DDBJ whole genome shotgun (WGS) entry which is preliminary data.</text>
</comment>
<dbReference type="RefSeq" id="WP_284398390.1">
    <property type="nucleotide sequence ID" value="NZ_BSNQ01000003.1"/>
</dbReference>
<gene>
    <name evidence="2" type="ORF">ISP13_05710</name>
</gene>
<proteinExistence type="predicted"/>
<protein>
    <submittedName>
        <fullName evidence="2">Uncharacterized protein</fullName>
    </submittedName>
</protein>
<evidence type="ECO:0000256" key="1">
    <source>
        <dbReference type="SAM" id="Phobius"/>
    </source>
</evidence>
<name>A0ABW8ISS7_9GAMM</name>
<accession>A0ABW8ISS7</accession>
<dbReference type="Proteomes" id="UP001620405">
    <property type="component" value="Unassembled WGS sequence"/>
</dbReference>
<feature type="transmembrane region" description="Helical" evidence="1">
    <location>
        <begin position="35"/>
        <end position="53"/>
    </location>
</feature>
<reference evidence="2 3" key="1">
    <citation type="submission" date="2020-10" db="EMBL/GenBank/DDBJ databases">
        <title>Phylogeny of dyella-like bacteria.</title>
        <authorList>
            <person name="Fu J."/>
        </authorList>
    </citation>
    <scope>NUCLEOTIDE SEQUENCE [LARGE SCALE GENOMIC DNA]</scope>
    <source>
        <strain evidence="2 3">DHOB07</strain>
    </source>
</reference>
<evidence type="ECO:0000313" key="3">
    <source>
        <dbReference type="Proteomes" id="UP001620405"/>
    </source>
</evidence>
<keyword evidence="1" id="KW-1133">Transmembrane helix</keyword>
<keyword evidence="1" id="KW-0812">Transmembrane</keyword>
<dbReference type="EMBL" id="JADIKG010000011">
    <property type="protein sequence ID" value="MFK2873022.1"/>
    <property type="molecule type" value="Genomic_DNA"/>
</dbReference>
<keyword evidence="1" id="KW-0472">Membrane</keyword>
<keyword evidence="3" id="KW-1185">Reference proteome</keyword>